<proteinExistence type="predicted"/>
<keyword evidence="3" id="KW-1185">Reference proteome</keyword>
<evidence type="ECO:0000313" key="2">
    <source>
        <dbReference type="EMBL" id="QKQ25064.1"/>
    </source>
</evidence>
<organism evidence="2 3">
    <name type="scientific">Candidatus Reidiella endopervernicosa</name>
    <dbReference type="NCBI Taxonomy" id="2738883"/>
    <lineage>
        <taxon>Bacteria</taxon>
        <taxon>Pseudomonadati</taxon>
        <taxon>Pseudomonadota</taxon>
        <taxon>Gammaproteobacteria</taxon>
        <taxon>Candidatus Reidiella</taxon>
    </lineage>
</organism>
<keyword evidence="1" id="KW-1133">Transmembrane helix</keyword>
<protein>
    <submittedName>
        <fullName evidence="2">Uncharacterized protein</fullName>
    </submittedName>
</protein>
<dbReference type="RefSeq" id="WP_174672557.1">
    <property type="nucleotide sequence ID" value="NZ_CP054491.1"/>
</dbReference>
<evidence type="ECO:0000256" key="1">
    <source>
        <dbReference type="SAM" id="Phobius"/>
    </source>
</evidence>
<dbReference type="Proteomes" id="UP000509658">
    <property type="component" value="Chromosome"/>
</dbReference>
<evidence type="ECO:0000313" key="3">
    <source>
        <dbReference type="Proteomes" id="UP000509658"/>
    </source>
</evidence>
<reference evidence="2 3" key="1">
    <citation type="submission" date="2020-05" db="EMBL/GenBank/DDBJ databases">
        <title>Horizontal transmission and recombination maintain forever young bacterial symbiont genomes.</title>
        <authorList>
            <person name="Russell S.L."/>
            <person name="Pepper-Tunick E."/>
            <person name="Svedberg J."/>
            <person name="Byrne A."/>
            <person name="Ruelas Castillo J."/>
            <person name="Vollmers C."/>
            <person name="Beinart R.A."/>
            <person name="Corbett-Detig R."/>
        </authorList>
    </citation>
    <scope>NUCLEOTIDE SEQUENCE [LARGE SCALE GENOMIC DNA]</scope>
    <source>
        <strain evidence="2">Santa_Monica_outfall</strain>
    </source>
</reference>
<dbReference type="AlphaFoldDB" id="A0A6N0HRT7"/>
<keyword evidence="1" id="KW-0472">Membrane</keyword>
<dbReference type="EMBL" id="CP054491">
    <property type="protein sequence ID" value="QKQ25064.1"/>
    <property type="molecule type" value="Genomic_DNA"/>
</dbReference>
<accession>A0A6N0HRT7</accession>
<feature type="transmembrane region" description="Helical" evidence="1">
    <location>
        <begin position="6"/>
        <end position="24"/>
    </location>
</feature>
<dbReference type="KEGG" id="rev:HUE57_01260"/>
<sequence>MYKVKIVIFSLLVLVLLVIFIFDVRIAPRHSEITGAGFISDNQSLVKKYTDAFNNSGISYKLENLEDGKLSLVWSKADFDRVEKIKREVLKIMPYSKYQICFPYQDSTDSFTLKLKNASVKYEIGSQLGDKECVYWSKEDDAKILEIEPNIAEIRQL</sequence>
<name>A0A6N0HRT7_9GAMM</name>
<keyword evidence="1" id="KW-0812">Transmembrane</keyword>
<gene>
    <name evidence="2" type="ORF">HUE57_01260</name>
</gene>